<accession>A0A7J0GKN6</accession>
<protein>
    <submittedName>
        <fullName evidence="1">Uncharacterized protein</fullName>
    </submittedName>
</protein>
<gene>
    <name evidence="1" type="ORF">Acr_22g0006820</name>
</gene>
<dbReference type="Gene3D" id="3.30.40.10">
    <property type="entry name" value="Zinc/RING finger domain, C3HC4 (zinc finger)"/>
    <property type="match status" value="1"/>
</dbReference>
<sequence>MIRVNFLRNAIMDKKYGIDEHSLFRYPYVLQYMVDYNRCRDNKLCFLCENKKIEIYNVPCGCHIWCTDCQKIALDVKKDLAMDMDRCIICNAEVEKIERLPPSPNSNIYRQDMGVPQSTTEVEEVVVEKTLMTYSIIETKRTMKNVKPRISVFFVRRGNWRYTTCHASACFGAQSAKELVLYMAHYNKVEITPDVHRCILCNAIVEDLQTLP</sequence>
<comment type="caution">
    <text evidence="1">The sequence shown here is derived from an EMBL/GenBank/DDBJ whole genome shotgun (WGS) entry which is preliminary data.</text>
</comment>
<name>A0A7J0GKN6_9ERIC</name>
<evidence type="ECO:0000313" key="2">
    <source>
        <dbReference type="Proteomes" id="UP000585474"/>
    </source>
</evidence>
<dbReference type="OrthoDB" id="673776at2759"/>
<organism evidence="1 2">
    <name type="scientific">Actinidia rufa</name>
    <dbReference type="NCBI Taxonomy" id="165716"/>
    <lineage>
        <taxon>Eukaryota</taxon>
        <taxon>Viridiplantae</taxon>
        <taxon>Streptophyta</taxon>
        <taxon>Embryophyta</taxon>
        <taxon>Tracheophyta</taxon>
        <taxon>Spermatophyta</taxon>
        <taxon>Magnoliopsida</taxon>
        <taxon>eudicotyledons</taxon>
        <taxon>Gunneridae</taxon>
        <taxon>Pentapetalae</taxon>
        <taxon>asterids</taxon>
        <taxon>Ericales</taxon>
        <taxon>Actinidiaceae</taxon>
        <taxon>Actinidia</taxon>
    </lineage>
</organism>
<evidence type="ECO:0000313" key="1">
    <source>
        <dbReference type="EMBL" id="GFZ11284.1"/>
    </source>
</evidence>
<proteinExistence type="predicted"/>
<keyword evidence="2" id="KW-1185">Reference proteome</keyword>
<reference evidence="1 2" key="1">
    <citation type="submission" date="2019-07" db="EMBL/GenBank/DDBJ databases">
        <title>De Novo Assembly of kiwifruit Actinidia rufa.</title>
        <authorList>
            <person name="Sugita-Konishi S."/>
            <person name="Sato K."/>
            <person name="Mori E."/>
            <person name="Abe Y."/>
            <person name="Kisaki G."/>
            <person name="Hamano K."/>
            <person name="Suezawa K."/>
            <person name="Otani M."/>
            <person name="Fukuda T."/>
            <person name="Manabe T."/>
            <person name="Gomi K."/>
            <person name="Tabuchi M."/>
            <person name="Akimitsu K."/>
            <person name="Kataoka I."/>
        </authorList>
    </citation>
    <scope>NUCLEOTIDE SEQUENCE [LARGE SCALE GENOMIC DNA]</scope>
    <source>
        <strain evidence="2">cv. Fuchu</strain>
    </source>
</reference>
<dbReference type="Proteomes" id="UP000585474">
    <property type="component" value="Unassembled WGS sequence"/>
</dbReference>
<dbReference type="EMBL" id="BJWL01000022">
    <property type="protein sequence ID" value="GFZ11284.1"/>
    <property type="molecule type" value="Genomic_DNA"/>
</dbReference>
<dbReference type="AlphaFoldDB" id="A0A7J0GKN6"/>
<dbReference type="InterPro" id="IPR013083">
    <property type="entry name" value="Znf_RING/FYVE/PHD"/>
</dbReference>